<accession>A0AAC9LH25</accession>
<evidence type="ECO:0000313" key="2">
    <source>
        <dbReference type="EMBL" id="APU16637.1"/>
    </source>
</evidence>
<evidence type="ECO:0000256" key="1">
    <source>
        <dbReference type="SAM" id="MobiDB-lite"/>
    </source>
</evidence>
<reference evidence="3" key="1">
    <citation type="submission" date="2016-06" db="EMBL/GenBank/DDBJ databases">
        <title>Complete genome sequence of Actinoalloteichus fjordicus DSM 46855 (=ADI127-17), type strain of the new species Actinoalloteichus fjordicus.</title>
        <authorList>
            <person name="Ruckert C."/>
            <person name="Nouioui I."/>
            <person name="Willmese J."/>
            <person name="van Wezel G."/>
            <person name="Klenk H.-P."/>
            <person name="Kalinowski J."/>
            <person name="Zotchev S.B."/>
        </authorList>
    </citation>
    <scope>NUCLEOTIDE SEQUENCE [LARGE SCALE GENOMIC DNA]</scope>
    <source>
        <strain evidence="3">ADI127-7</strain>
    </source>
</reference>
<sequence length="542" mass="60329">MVFDLISEKWLPVVTTSGQTDEIGLATLFSSAGELRRLVGQTPTMTAALHRMVLALAHRALGPATEDDWAVLWRRGDLWTDDVRRYLRDDRERFDLFHPDRPFLQCRSLATREPSGIARLVPFRASGSNATLFDHTTAGDRLRLTPAEAARWLVTLQCYDPGGLKTAAFAGAARASERAPANNFGCVLVEGATLKETVLLNLLCYDPLAGEPPLTYADDCPNWEDPGSAQPRPDERHPRGWTDVLTWPARRVLLSTGDSAETPMVDGVVITPGTRLRSASADQQDERMAAFRRPIMRGTKRGRFELRPVKLEEQRGVWRHAEELLLPSDQRSSIDQSDRRRPAALDAIADRTDSGLLPDDAVYTLRVYGQQLDSKAAVVQFWQEESVPAPVALLRAGVGSARMGDVIGYSCRLADDVGFLLRRLDKGYREEFKATPPPELELSYWPHLTGPFHTFIVALGKAVAFVTGEREHTAVEAWRGAVAQIAHAAADRWVYGAARLGARELSMAGKHDGTFRHKLDERLALHRIEVSRFLRPEDGEMM</sequence>
<proteinExistence type="predicted"/>
<keyword evidence="3" id="KW-1185">Reference proteome</keyword>
<dbReference type="KEGG" id="acad:UA74_23095"/>
<dbReference type="AlphaFoldDB" id="A0AAC9LH25"/>
<dbReference type="RefSeq" id="WP_075742146.1">
    <property type="nucleotide sequence ID" value="NZ_CP016076.1"/>
</dbReference>
<dbReference type="InterPro" id="IPR013381">
    <property type="entry name" value="CRISPR-assoc_prot_Cse1"/>
</dbReference>
<protein>
    <submittedName>
        <fullName evidence="2">CRISPR type I-E/ECOLI-associated protein CasA/Cse1</fullName>
    </submittedName>
</protein>
<dbReference type="NCBIfam" id="TIGR02547">
    <property type="entry name" value="casA_cse1"/>
    <property type="match status" value="1"/>
</dbReference>
<feature type="region of interest" description="Disordered" evidence="1">
    <location>
        <begin position="219"/>
        <end position="241"/>
    </location>
</feature>
<evidence type="ECO:0000313" key="3">
    <source>
        <dbReference type="Proteomes" id="UP000185511"/>
    </source>
</evidence>
<dbReference type="Pfam" id="PF09481">
    <property type="entry name" value="CRISPR_Cse1"/>
    <property type="match status" value="1"/>
</dbReference>
<gene>
    <name evidence="2" type="ORF">UA74_23095</name>
</gene>
<name>A0AAC9LH25_9PSEU</name>
<dbReference type="EMBL" id="CP016076">
    <property type="protein sequence ID" value="APU16637.1"/>
    <property type="molecule type" value="Genomic_DNA"/>
</dbReference>
<dbReference type="Proteomes" id="UP000185511">
    <property type="component" value="Chromosome"/>
</dbReference>
<organism evidence="2 3">
    <name type="scientific">Actinoalloteichus fjordicus</name>
    <dbReference type="NCBI Taxonomy" id="1612552"/>
    <lineage>
        <taxon>Bacteria</taxon>
        <taxon>Bacillati</taxon>
        <taxon>Actinomycetota</taxon>
        <taxon>Actinomycetes</taxon>
        <taxon>Pseudonocardiales</taxon>
        <taxon>Pseudonocardiaceae</taxon>
        <taxon>Actinoalloteichus</taxon>
    </lineage>
</organism>